<feature type="signal peptide" evidence="1">
    <location>
        <begin position="1"/>
        <end position="29"/>
    </location>
</feature>
<protein>
    <recommendedName>
        <fullName evidence="4">PknH-like extracellular domain-containing protein</fullName>
    </recommendedName>
</protein>
<reference evidence="3" key="1">
    <citation type="journal article" date="2019" name="Int. J. Syst. Evol. Microbiol.">
        <title>The Global Catalogue of Microorganisms (GCM) 10K type strain sequencing project: providing services to taxonomists for standard genome sequencing and annotation.</title>
        <authorList>
            <consortium name="The Broad Institute Genomics Platform"/>
            <consortium name="The Broad Institute Genome Sequencing Center for Infectious Disease"/>
            <person name="Wu L."/>
            <person name="Ma J."/>
        </authorList>
    </citation>
    <scope>NUCLEOTIDE SEQUENCE [LARGE SCALE GENOMIC DNA]</scope>
    <source>
        <strain evidence="3">JCM 6242</strain>
    </source>
</reference>
<evidence type="ECO:0000313" key="2">
    <source>
        <dbReference type="EMBL" id="GAA2910078.1"/>
    </source>
</evidence>
<sequence length="219" mass="23176">MTGMGRTAMRLAVAGATLATTFAGGAALAETGQATGQIPKNFLLYESEARKPVNPSSGEKWTISNKLGATLAFNPCLLNRPSDSGRVSTRTIDYQFSEVHRAEQLVLYRSAGAARSAMADLLAQVNRCKTDRSGSLVFKASAQAVGIGDQAARLTIQAYDKKGRPTVGGQRAVVVRKGSALAIYLHGAEYHSVKSDHFSEQLGDARRMAGKVCSLPGVC</sequence>
<evidence type="ECO:0000256" key="1">
    <source>
        <dbReference type="SAM" id="SignalP"/>
    </source>
</evidence>
<dbReference type="EMBL" id="BAAAVI010000102">
    <property type="protein sequence ID" value="GAA2910078.1"/>
    <property type="molecule type" value="Genomic_DNA"/>
</dbReference>
<keyword evidence="1" id="KW-0732">Signal</keyword>
<evidence type="ECO:0000313" key="3">
    <source>
        <dbReference type="Proteomes" id="UP001500831"/>
    </source>
</evidence>
<keyword evidence="3" id="KW-1185">Reference proteome</keyword>
<feature type="chain" id="PRO_5045865418" description="PknH-like extracellular domain-containing protein" evidence="1">
    <location>
        <begin position="30"/>
        <end position="219"/>
    </location>
</feature>
<gene>
    <name evidence="2" type="ORF">GCM10010517_76550</name>
</gene>
<evidence type="ECO:0008006" key="4">
    <source>
        <dbReference type="Google" id="ProtNLM"/>
    </source>
</evidence>
<accession>A0ABP6IUS2</accession>
<organism evidence="2 3">
    <name type="scientific">Streptosporangium fragile</name>
    <dbReference type="NCBI Taxonomy" id="46186"/>
    <lineage>
        <taxon>Bacteria</taxon>
        <taxon>Bacillati</taxon>
        <taxon>Actinomycetota</taxon>
        <taxon>Actinomycetes</taxon>
        <taxon>Streptosporangiales</taxon>
        <taxon>Streptosporangiaceae</taxon>
        <taxon>Streptosporangium</taxon>
    </lineage>
</organism>
<dbReference type="RefSeq" id="WP_344981704.1">
    <property type="nucleotide sequence ID" value="NZ_BAAAVI010000102.1"/>
</dbReference>
<name>A0ABP6IUS2_9ACTN</name>
<proteinExistence type="predicted"/>
<comment type="caution">
    <text evidence="2">The sequence shown here is derived from an EMBL/GenBank/DDBJ whole genome shotgun (WGS) entry which is preliminary data.</text>
</comment>
<dbReference type="Proteomes" id="UP001500831">
    <property type="component" value="Unassembled WGS sequence"/>
</dbReference>